<dbReference type="Proteomes" id="UP000321907">
    <property type="component" value="Unassembled WGS sequence"/>
</dbReference>
<evidence type="ECO:0000313" key="1">
    <source>
        <dbReference type="EMBL" id="TXF90694.1"/>
    </source>
</evidence>
<dbReference type="RefSeq" id="WP_147929522.1">
    <property type="nucleotide sequence ID" value="NZ_VOXD01000005.1"/>
</dbReference>
<reference evidence="1 2" key="1">
    <citation type="submission" date="2019-08" db="EMBL/GenBank/DDBJ databases">
        <title>Lewinella sp. strain SSH13 Genome sequencing and assembly.</title>
        <authorList>
            <person name="Kim I."/>
        </authorList>
    </citation>
    <scope>NUCLEOTIDE SEQUENCE [LARGE SCALE GENOMIC DNA]</scope>
    <source>
        <strain evidence="1 2">SSH13</strain>
    </source>
</reference>
<comment type="caution">
    <text evidence="1">The sequence shown here is derived from an EMBL/GenBank/DDBJ whole genome shotgun (WGS) entry which is preliminary data.</text>
</comment>
<dbReference type="EMBL" id="VOXD01000005">
    <property type="protein sequence ID" value="TXF90694.1"/>
    <property type="molecule type" value="Genomic_DNA"/>
</dbReference>
<accession>A0A5C7FHK1</accession>
<proteinExistence type="predicted"/>
<dbReference type="OrthoDB" id="1494711at2"/>
<keyword evidence="2" id="KW-1185">Reference proteome</keyword>
<organism evidence="1 2">
    <name type="scientific">Neolewinella aurantiaca</name>
    <dbReference type="NCBI Taxonomy" id="2602767"/>
    <lineage>
        <taxon>Bacteria</taxon>
        <taxon>Pseudomonadati</taxon>
        <taxon>Bacteroidota</taxon>
        <taxon>Saprospiria</taxon>
        <taxon>Saprospirales</taxon>
        <taxon>Lewinellaceae</taxon>
        <taxon>Neolewinella</taxon>
    </lineage>
</organism>
<evidence type="ECO:0000313" key="2">
    <source>
        <dbReference type="Proteomes" id="UP000321907"/>
    </source>
</evidence>
<name>A0A5C7FHK1_9BACT</name>
<dbReference type="AlphaFoldDB" id="A0A5C7FHK1"/>
<gene>
    <name evidence="1" type="ORF">FUA23_04440</name>
</gene>
<sequence length="157" mass="17397">MHIRKFTRRLTPWLTLYLLVVSIGLPLQRVYCACIGESELSLPGRDHDCEAHSAKITEHDHHRMACCLATKECQTPELSEHKCGSSEVVVAALDADFLLETVGDYSIVPSAGLMPSWPAYLPLAAQVVAKTRPIRGPDPPDRRSGRDLLVAHQTFLI</sequence>
<protein>
    <submittedName>
        <fullName evidence="1">Uncharacterized protein</fullName>
    </submittedName>
</protein>